<dbReference type="InterPro" id="IPR016032">
    <property type="entry name" value="Sig_transdc_resp-reg_C-effctor"/>
</dbReference>
<sequence>MNDMISLGFSATLVRHKRLLIRNHDGKSVTLPASAALCLAALVEAQGEVLSPEQLMDIGWRQVGFAATENSVRVMISKLRRALVSLDLDQQIHLLAVTRSGYRLIVHTSDPEDLPPCPAPLDAHQPEVQPFRWQRALSMTLGGIVAGIATGLVAQHLWLLTPKKIDFVTWHGGAVSVESRVWVPKHQQTHHELIEATLLTYTRYVLGPDRPAARELYITLGIASSHHHQGLIACHQPLQEANNGCESYYFRVN</sequence>
<name>A0A0B1RBD5_9GAMM</name>
<evidence type="ECO:0000313" key="4">
    <source>
        <dbReference type="EMBL" id="KHJ69944.1"/>
    </source>
</evidence>
<gene>
    <name evidence="4" type="ORF">QU24_01525</name>
</gene>
<dbReference type="EMBL" id="JTJJ01000006">
    <property type="protein sequence ID" value="KHJ69944.1"/>
    <property type="molecule type" value="Genomic_DNA"/>
</dbReference>
<comment type="caution">
    <text evidence="4">The sequence shown here is derived from an EMBL/GenBank/DDBJ whole genome shotgun (WGS) entry which is preliminary data.</text>
</comment>
<dbReference type="InterPro" id="IPR036388">
    <property type="entry name" value="WH-like_DNA-bd_sf"/>
</dbReference>
<dbReference type="SUPFAM" id="SSF46894">
    <property type="entry name" value="C-terminal effector domain of the bipartite response regulators"/>
    <property type="match status" value="1"/>
</dbReference>
<dbReference type="GO" id="GO:0003677">
    <property type="term" value="F:DNA binding"/>
    <property type="evidence" value="ECO:0007669"/>
    <property type="project" value="UniProtKB-UniRule"/>
</dbReference>
<dbReference type="SMART" id="SM00862">
    <property type="entry name" value="Trans_reg_C"/>
    <property type="match status" value="1"/>
</dbReference>
<dbReference type="GO" id="GO:0006355">
    <property type="term" value="P:regulation of DNA-templated transcription"/>
    <property type="evidence" value="ECO:0007669"/>
    <property type="project" value="InterPro"/>
</dbReference>
<feature type="DNA-binding region" description="OmpR/PhoB-type" evidence="2">
    <location>
        <begin position="2"/>
        <end position="106"/>
    </location>
</feature>
<dbReference type="PROSITE" id="PS51755">
    <property type="entry name" value="OMPR_PHOB"/>
    <property type="match status" value="1"/>
</dbReference>
<evidence type="ECO:0000256" key="1">
    <source>
        <dbReference type="ARBA" id="ARBA00023125"/>
    </source>
</evidence>
<proteinExistence type="predicted"/>
<organism evidence="4 5">
    <name type="scientific">Pantoea rodasii</name>
    <dbReference type="NCBI Taxonomy" id="1076549"/>
    <lineage>
        <taxon>Bacteria</taxon>
        <taxon>Pseudomonadati</taxon>
        <taxon>Pseudomonadota</taxon>
        <taxon>Gammaproteobacteria</taxon>
        <taxon>Enterobacterales</taxon>
        <taxon>Erwiniaceae</taxon>
        <taxon>Pantoea</taxon>
    </lineage>
</organism>
<reference evidence="4 5" key="1">
    <citation type="submission" date="2014-11" db="EMBL/GenBank/DDBJ databases">
        <title>Genome sequencing of Pantoea rodasii ND03.</title>
        <authorList>
            <person name="Muhamad Yunos N.Y."/>
            <person name="Chan K.-G."/>
        </authorList>
    </citation>
    <scope>NUCLEOTIDE SEQUENCE [LARGE SCALE GENOMIC DNA]</scope>
    <source>
        <strain evidence="4 5">ND03</strain>
    </source>
</reference>
<evidence type="ECO:0000259" key="3">
    <source>
        <dbReference type="PROSITE" id="PS51755"/>
    </source>
</evidence>
<dbReference type="GO" id="GO:0000160">
    <property type="term" value="P:phosphorelay signal transduction system"/>
    <property type="evidence" value="ECO:0007669"/>
    <property type="project" value="InterPro"/>
</dbReference>
<dbReference type="Proteomes" id="UP000030853">
    <property type="component" value="Unassembled WGS sequence"/>
</dbReference>
<dbReference type="AlphaFoldDB" id="A0A0B1RBD5"/>
<dbReference type="InterPro" id="IPR001867">
    <property type="entry name" value="OmpR/PhoB-type_DNA-bd"/>
</dbReference>
<evidence type="ECO:0000313" key="5">
    <source>
        <dbReference type="Proteomes" id="UP000030853"/>
    </source>
</evidence>
<dbReference type="Pfam" id="PF00486">
    <property type="entry name" value="Trans_reg_C"/>
    <property type="match status" value="1"/>
</dbReference>
<keyword evidence="1 2" id="KW-0238">DNA-binding</keyword>
<protein>
    <recommendedName>
        <fullName evidence="3">OmpR/PhoB-type domain-containing protein</fullName>
    </recommendedName>
</protein>
<accession>A0A0B1RBD5</accession>
<feature type="domain" description="OmpR/PhoB-type" evidence="3">
    <location>
        <begin position="2"/>
        <end position="106"/>
    </location>
</feature>
<evidence type="ECO:0000256" key="2">
    <source>
        <dbReference type="PROSITE-ProRule" id="PRU01091"/>
    </source>
</evidence>
<dbReference type="Gene3D" id="1.10.10.10">
    <property type="entry name" value="Winged helix-like DNA-binding domain superfamily/Winged helix DNA-binding domain"/>
    <property type="match status" value="1"/>
</dbReference>